<evidence type="ECO:0000313" key="2">
    <source>
        <dbReference type="Proteomes" id="UP000076532"/>
    </source>
</evidence>
<dbReference type="EMBL" id="KV417558">
    <property type="protein sequence ID" value="KZP20049.1"/>
    <property type="molecule type" value="Genomic_DNA"/>
</dbReference>
<feature type="non-terminal residue" evidence="1">
    <location>
        <position position="178"/>
    </location>
</feature>
<feature type="non-terminal residue" evidence="1">
    <location>
        <position position="1"/>
    </location>
</feature>
<accession>A0A166IPP6</accession>
<gene>
    <name evidence="1" type="ORF">FIBSPDRAFT_710346</name>
</gene>
<name>A0A166IPP6_9AGAM</name>
<organism evidence="1 2">
    <name type="scientific">Athelia psychrophila</name>
    <dbReference type="NCBI Taxonomy" id="1759441"/>
    <lineage>
        <taxon>Eukaryota</taxon>
        <taxon>Fungi</taxon>
        <taxon>Dikarya</taxon>
        <taxon>Basidiomycota</taxon>
        <taxon>Agaricomycotina</taxon>
        <taxon>Agaricomycetes</taxon>
        <taxon>Agaricomycetidae</taxon>
        <taxon>Atheliales</taxon>
        <taxon>Atheliaceae</taxon>
        <taxon>Athelia</taxon>
    </lineage>
</organism>
<keyword evidence="2" id="KW-1185">Reference proteome</keyword>
<dbReference type="OrthoDB" id="3234307at2759"/>
<reference evidence="1 2" key="1">
    <citation type="journal article" date="2016" name="Mol. Biol. Evol.">
        <title>Comparative Genomics of Early-Diverging Mushroom-Forming Fungi Provides Insights into the Origins of Lignocellulose Decay Capabilities.</title>
        <authorList>
            <person name="Nagy L.G."/>
            <person name="Riley R."/>
            <person name="Tritt A."/>
            <person name="Adam C."/>
            <person name="Daum C."/>
            <person name="Floudas D."/>
            <person name="Sun H."/>
            <person name="Yadav J.S."/>
            <person name="Pangilinan J."/>
            <person name="Larsson K.H."/>
            <person name="Matsuura K."/>
            <person name="Barry K."/>
            <person name="Labutti K."/>
            <person name="Kuo R."/>
            <person name="Ohm R.A."/>
            <person name="Bhattacharya S.S."/>
            <person name="Shirouzu T."/>
            <person name="Yoshinaga Y."/>
            <person name="Martin F.M."/>
            <person name="Grigoriev I.V."/>
            <person name="Hibbett D.S."/>
        </authorList>
    </citation>
    <scope>NUCLEOTIDE SEQUENCE [LARGE SCALE GENOMIC DNA]</scope>
    <source>
        <strain evidence="1 2">CBS 109695</strain>
    </source>
</reference>
<proteinExistence type="predicted"/>
<dbReference type="AlphaFoldDB" id="A0A166IPP6"/>
<sequence length="178" mass="20236">ESILAHNIIDVRHRPGIENPVADGLSRMWQGKKRTATDGSTWSVLADWEAIKGIRNNILSVSPAQEEPTQPTANVQLEERFRGDVFFEPMVRHLLGSNTGSTVSERRCAMHRAQGFIVDQGKLWKVASRPTERVSRRECIPRAEGFQFALDTHRQIGHFRSVDSLKLHIHETTFWPGM</sequence>
<dbReference type="Proteomes" id="UP000076532">
    <property type="component" value="Unassembled WGS sequence"/>
</dbReference>
<protein>
    <submittedName>
        <fullName evidence="1">Uncharacterized protein</fullName>
    </submittedName>
</protein>
<evidence type="ECO:0000313" key="1">
    <source>
        <dbReference type="EMBL" id="KZP20049.1"/>
    </source>
</evidence>